<evidence type="ECO:0008006" key="5">
    <source>
        <dbReference type="Google" id="ProtNLM"/>
    </source>
</evidence>
<evidence type="ECO:0000313" key="4">
    <source>
        <dbReference type="Proteomes" id="UP001209570"/>
    </source>
</evidence>
<keyword evidence="2" id="KW-0812">Transmembrane</keyword>
<name>A0AAD5L8B0_PYTIN</name>
<sequence>MESEASKPAAPAAPAEPDAPRSWWNTRQLLQLLVALVFAVAFWTFGAEYWYLVQPRNKALWDAMSRASDWGRGRPDHERVELYPRELAETDWAAYVPPSELLHLSVLHKACLSFTASVLPWNYGLQSGAAANNNNELLLINETDPNLLERLRRCPDIDIYMTDEIRGHGYCEDAVTYVKFLEARILPPWVLNVTFFDAHRNKSVSYHDLCPKTPLLVFNHYWREARADPRWPESKPLYMMPNIEMYELEAQHYWQADLVLCKTAVCMRYMDKWHKQEGNPRNTTVLFTRHTSTDLSTIARLALGDRAITPKDFENPVFLHTAGSSIHKGTSRLLDCWLARPDLPPVDIYIRDSLYQRAYARDYDTRIQQSKNVRLHTGVVEPLAFGKMLAEAAFFLCPSAMEGYGHYINQARAAGGLILAPDTPPMNELVTSDSGVLIPSRPTAHKEQFLGGKSDKQHALRGVDGFVASFGGKEVCFAVDELLRLEPNERRRRAERARQQYYFDLLFFKERMLELREFARRKKNHLRPRTGARSLLAHSIAELLEYEPVNASSFLAQHFSLGSASASDDVARCVAWLRARPTSDRRFLETVQRSYDVLCAGGSSADEKRPRGGAARPPAPPAAVVPGKSARLPRREYLRLLEALSVDSPVHVRHRIVDGVSHLAQPSGAGVESADVSRAEFVRGVQACLLIEELLDAVSDWFDAMRRHAAPVHASGPAAVDSDVALACLEAAAAQRPRPTNSHDDRSAPPSPSSVVRLVRDVMRRQTYPQTVDLCAGDDALLDSMKLSRAMALSEWEELVVAAVLAPGHQAV</sequence>
<dbReference type="Proteomes" id="UP001209570">
    <property type="component" value="Unassembled WGS sequence"/>
</dbReference>
<evidence type="ECO:0000313" key="3">
    <source>
        <dbReference type="EMBL" id="KAJ0392654.1"/>
    </source>
</evidence>
<dbReference type="Gene3D" id="3.40.50.2000">
    <property type="entry name" value="Glycogen Phosphorylase B"/>
    <property type="match status" value="1"/>
</dbReference>
<dbReference type="EMBL" id="JAKCXM010000594">
    <property type="protein sequence ID" value="KAJ0392654.1"/>
    <property type="molecule type" value="Genomic_DNA"/>
</dbReference>
<feature type="transmembrane region" description="Helical" evidence="2">
    <location>
        <begin position="29"/>
        <end position="52"/>
    </location>
</feature>
<keyword evidence="4" id="KW-1185">Reference proteome</keyword>
<gene>
    <name evidence="3" type="ORF">P43SY_005973</name>
</gene>
<keyword evidence="2" id="KW-0472">Membrane</keyword>
<accession>A0AAD5L8B0</accession>
<evidence type="ECO:0000256" key="1">
    <source>
        <dbReference type="SAM" id="MobiDB-lite"/>
    </source>
</evidence>
<organism evidence="3 4">
    <name type="scientific">Pythium insidiosum</name>
    <name type="common">Pythiosis disease agent</name>
    <dbReference type="NCBI Taxonomy" id="114742"/>
    <lineage>
        <taxon>Eukaryota</taxon>
        <taxon>Sar</taxon>
        <taxon>Stramenopiles</taxon>
        <taxon>Oomycota</taxon>
        <taxon>Peronosporomycetes</taxon>
        <taxon>Pythiales</taxon>
        <taxon>Pythiaceae</taxon>
        <taxon>Pythium</taxon>
    </lineage>
</organism>
<comment type="caution">
    <text evidence="3">The sequence shown here is derived from an EMBL/GenBank/DDBJ whole genome shotgun (WGS) entry which is preliminary data.</text>
</comment>
<keyword evidence="2" id="KW-1133">Transmembrane helix</keyword>
<reference evidence="3" key="1">
    <citation type="submission" date="2021-12" db="EMBL/GenBank/DDBJ databases">
        <title>Prjna785345.</title>
        <authorList>
            <person name="Rujirawat T."/>
            <person name="Krajaejun T."/>
        </authorList>
    </citation>
    <scope>NUCLEOTIDE SEQUENCE</scope>
    <source>
        <strain evidence="3">Pi057C3</strain>
    </source>
</reference>
<protein>
    <recommendedName>
        <fullName evidence="5">Glycosyl transferase family 1 domain-containing protein</fullName>
    </recommendedName>
</protein>
<dbReference type="SUPFAM" id="SSF53756">
    <property type="entry name" value="UDP-Glycosyltransferase/glycogen phosphorylase"/>
    <property type="match status" value="1"/>
</dbReference>
<evidence type="ECO:0000256" key="2">
    <source>
        <dbReference type="SAM" id="Phobius"/>
    </source>
</evidence>
<dbReference type="AlphaFoldDB" id="A0AAD5L8B0"/>
<feature type="region of interest" description="Disordered" evidence="1">
    <location>
        <begin position="602"/>
        <end position="626"/>
    </location>
</feature>
<proteinExistence type="predicted"/>